<dbReference type="RefSeq" id="WP_204912446.1">
    <property type="nucleotide sequence ID" value="NZ_BAAAYR010000001.1"/>
</dbReference>
<dbReference type="SUPFAM" id="SSF54427">
    <property type="entry name" value="NTF2-like"/>
    <property type="match status" value="1"/>
</dbReference>
<proteinExistence type="predicted"/>
<evidence type="ECO:0000259" key="1">
    <source>
        <dbReference type="Pfam" id="PF13577"/>
    </source>
</evidence>
<dbReference type="InterPro" id="IPR032710">
    <property type="entry name" value="NTF2-like_dom_sf"/>
</dbReference>
<dbReference type="InterPro" id="IPR037401">
    <property type="entry name" value="SnoaL-like"/>
</dbReference>
<sequence length="162" mass="17620">MPDRTTSVPFETERELAPLPLLWARALDEGDADVLTDLLTDDVVVDMTPATTKIGLDFPVLTGRDTVVPTMIGAVGPLDTTHMVTNVTYRADGDGWLVAAYALAQHFLPGEGPDSTRTRHCLMGNTWTFRVRPTPAGPRVARFTMDCRWIDGDPSVLLAALA</sequence>
<dbReference type="Pfam" id="PF13577">
    <property type="entry name" value="SnoaL_4"/>
    <property type="match status" value="1"/>
</dbReference>
<feature type="domain" description="SnoaL-like" evidence="1">
    <location>
        <begin position="13"/>
        <end position="130"/>
    </location>
</feature>
<dbReference type="EMBL" id="BAAAYR010000001">
    <property type="protein sequence ID" value="GAA3552431.1"/>
    <property type="molecule type" value="Genomic_DNA"/>
</dbReference>
<evidence type="ECO:0000313" key="3">
    <source>
        <dbReference type="Proteomes" id="UP001500767"/>
    </source>
</evidence>
<reference evidence="3" key="1">
    <citation type="journal article" date="2019" name="Int. J. Syst. Evol. Microbiol.">
        <title>The Global Catalogue of Microorganisms (GCM) 10K type strain sequencing project: providing services to taxonomists for standard genome sequencing and annotation.</title>
        <authorList>
            <consortium name="The Broad Institute Genomics Platform"/>
            <consortium name="The Broad Institute Genome Sequencing Center for Infectious Disease"/>
            <person name="Wu L."/>
            <person name="Ma J."/>
        </authorList>
    </citation>
    <scope>NUCLEOTIDE SEQUENCE [LARGE SCALE GENOMIC DNA]</scope>
    <source>
        <strain evidence="3">JCM 16540</strain>
    </source>
</reference>
<gene>
    <name evidence="2" type="ORF">GCM10022197_04330</name>
</gene>
<evidence type="ECO:0000313" key="2">
    <source>
        <dbReference type="EMBL" id="GAA3552431.1"/>
    </source>
</evidence>
<keyword evidence="3" id="KW-1185">Reference proteome</keyword>
<organism evidence="2 3">
    <name type="scientific">Microlunatus spumicola</name>
    <dbReference type="NCBI Taxonomy" id="81499"/>
    <lineage>
        <taxon>Bacteria</taxon>
        <taxon>Bacillati</taxon>
        <taxon>Actinomycetota</taxon>
        <taxon>Actinomycetes</taxon>
        <taxon>Propionibacteriales</taxon>
        <taxon>Propionibacteriaceae</taxon>
        <taxon>Microlunatus</taxon>
    </lineage>
</organism>
<protein>
    <recommendedName>
        <fullName evidence="1">SnoaL-like domain-containing protein</fullName>
    </recommendedName>
</protein>
<comment type="caution">
    <text evidence="2">The sequence shown here is derived from an EMBL/GenBank/DDBJ whole genome shotgun (WGS) entry which is preliminary data.</text>
</comment>
<name>A0ABP6WQB7_9ACTN</name>
<accession>A0ABP6WQB7</accession>
<dbReference type="Gene3D" id="3.10.450.50">
    <property type="match status" value="1"/>
</dbReference>
<dbReference type="CDD" id="cd00531">
    <property type="entry name" value="NTF2_like"/>
    <property type="match status" value="1"/>
</dbReference>
<dbReference type="Proteomes" id="UP001500767">
    <property type="component" value="Unassembled WGS sequence"/>
</dbReference>